<feature type="binding site" evidence="6">
    <location>
        <position position="165"/>
    </location>
    <ligand>
        <name>Fe cation</name>
        <dbReference type="ChEBI" id="CHEBI:24875"/>
        <label>1</label>
    </ligand>
</feature>
<feature type="compositionally biased region" description="Low complexity" evidence="8">
    <location>
        <begin position="246"/>
        <end position="267"/>
    </location>
</feature>
<feature type="compositionally biased region" description="Low complexity" evidence="8">
    <location>
        <begin position="294"/>
        <end position="306"/>
    </location>
</feature>
<sequence length="510" mass="54092">MMFMRGGAAGVAAAAMATGAAAFSTGGTALLRRAPIAAASRMTMSSTSGVTAKDIANGASMEKLQRQSRIKDDMKNMLLEQAHIEMSASLAYLSMSYWFDREGMEGFRDFFRKQSDEERGHSIQFLDFLSKRGAVSAITPSKLLKDPETEFQTALHAMETYLALERFVADSINSKYSKAMDAKDWPTVSFLQPFVAYQIEEEDEADSMMEQVYRLTKSKDLTQVMDINLKSGVPPGQSEGGGAGSDGAAAAAGAAAATPPKLPAVPASGAANSKSSKKRPAATATGAQRRRRTAAAAAPPSSAGSRTQSDSLRLQDSSPPHGTAVGWADMDVDPPDDAASPPPPTTTTSGRPSKPQARASLAWDLSTPSVVHALDQTNEADLLLLRFTTTANPFRTQLQCTQWARLVEHATRLLADATDSAREAARVRLHHGAGAFAHQVSQTLVQRGYRLLHLLAAMAFGRQPEGTGMPPAARLAALLSGDFAELLRKTLSAAAALRAPKPNNAAMASA</sequence>
<name>A0A836C8R4_9STRA</name>
<dbReference type="InterPro" id="IPR009078">
    <property type="entry name" value="Ferritin-like_SF"/>
</dbReference>
<proteinExistence type="inferred from homology"/>
<feature type="domain" description="Ferritin-like diiron" evidence="9">
    <location>
        <begin position="68"/>
        <end position="216"/>
    </location>
</feature>
<dbReference type="PANTHER" id="PTHR11431">
    <property type="entry name" value="FERRITIN"/>
    <property type="match status" value="1"/>
</dbReference>
<evidence type="ECO:0000256" key="5">
    <source>
        <dbReference type="ARBA" id="ARBA00023004"/>
    </source>
</evidence>
<evidence type="ECO:0000256" key="7">
    <source>
        <dbReference type="RuleBase" id="RU361145"/>
    </source>
</evidence>
<dbReference type="InterPro" id="IPR012347">
    <property type="entry name" value="Ferritin-like"/>
</dbReference>
<dbReference type="AlphaFoldDB" id="A0A836C8R4"/>
<keyword evidence="11" id="KW-1185">Reference proteome</keyword>
<dbReference type="PROSITE" id="PS50905">
    <property type="entry name" value="FERRITIN_LIKE"/>
    <property type="match status" value="1"/>
</dbReference>
<comment type="caution">
    <text evidence="10">The sequence shown here is derived from an EMBL/GenBank/DDBJ whole genome shotgun (WGS) entry which is preliminary data.</text>
</comment>
<evidence type="ECO:0000313" key="10">
    <source>
        <dbReference type="EMBL" id="KAG5177250.1"/>
    </source>
</evidence>
<dbReference type="GO" id="GO:0008198">
    <property type="term" value="F:ferrous iron binding"/>
    <property type="evidence" value="ECO:0007669"/>
    <property type="project" value="TreeGrafter"/>
</dbReference>
<dbReference type="SUPFAM" id="SSF47240">
    <property type="entry name" value="Ferritin-like"/>
    <property type="match status" value="1"/>
</dbReference>
<gene>
    <name evidence="10" type="ORF">JKP88DRAFT_350770</name>
</gene>
<dbReference type="GO" id="GO:0006879">
    <property type="term" value="P:intracellular iron ion homeostasis"/>
    <property type="evidence" value="ECO:0007669"/>
    <property type="project" value="UniProtKB-KW"/>
</dbReference>
<dbReference type="Gene3D" id="1.20.1260.10">
    <property type="match status" value="1"/>
</dbReference>
<dbReference type="EMBL" id="JAFCMP010000527">
    <property type="protein sequence ID" value="KAG5177250.1"/>
    <property type="molecule type" value="Genomic_DNA"/>
</dbReference>
<comment type="similarity">
    <text evidence="1 7">Belongs to the ferritin family.</text>
</comment>
<accession>A0A836C8R4</accession>
<keyword evidence="5 6" id="KW-0408">Iron</keyword>
<evidence type="ECO:0000256" key="3">
    <source>
        <dbReference type="ARBA" id="ARBA00022723"/>
    </source>
</evidence>
<reference evidence="10" key="1">
    <citation type="submission" date="2021-02" db="EMBL/GenBank/DDBJ databases">
        <title>First Annotated Genome of the Yellow-green Alga Tribonema minus.</title>
        <authorList>
            <person name="Mahan K.M."/>
        </authorList>
    </citation>
    <scope>NUCLEOTIDE SEQUENCE</scope>
    <source>
        <strain evidence="10">UTEX B ZZ1240</strain>
    </source>
</reference>
<feature type="binding site" evidence="6">
    <location>
        <position position="121"/>
    </location>
    <ligand>
        <name>Fe cation</name>
        <dbReference type="ChEBI" id="CHEBI:24875"/>
        <label>1</label>
    </ligand>
</feature>
<feature type="binding site" evidence="6">
    <location>
        <position position="85"/>
    </location>
    <ligand>
        <name>Fe cation</name>
        <dbReference type="ChEBI" id="CHEBI:24875"/>
        <label>1</label>
    </ligand>
</feature>
<feature type="region of interest" description="Disordered" evidence="8">
    <location>
        <begin position="229"/>
        <end position="360"/>
    </location>
</feature>
<evidence type="ECO:0000256" key="4">
    <source>
        <dbReference type="ARBA" id="ARBA00023002"/>
    </source>
</evidence>
<dbReference type="InterPro" id="IPR001519">
    <property type="entry name" value="Ferritin"/>
</dbReference>
<evidence type="ECO:0000256" key="2">
    <source>
        <dbReference type="ARBA" id="ARBA00022434"/>
    </source>
</evidence>
<dbReference type="EC" id="1.16.3.1" evidence="7"/>
<evidence type="ECO:0000256" key="1">
    <source>
        <dbReference type="ARBA" id="ARBA00007513"/>
    </source>
</evidence>
<evidence type="ECO:0000259" key="9">
    <source>
        <dbReference type="PROSITE" id="PS50905"/>
    </source>
</evidence>
<feature type="compositionally biased region" description="Polar residues" evidence="8">
    <location>
        <begin position="307"/>
        <end position="320"/>
    </location>
</feature>
<dbReference type="InterPro" id="IPR009040">
    <property type="entry name" value="Ferritin-like_diiron"/>
</dbReference>
<dbReference type="GO" id="GO:0005737">
    <property type="term" value="C:cytoplasm"/>
    <property type="evidence" value="ECO:0007669"/>
    <property type="project" value="TreeGrafter"/>
</dbReference>
<dbReference type="Proteomes" id="UP000664859">
    <property type="component" value="Unassembled WGS sequence"/>
</dbReference>
<dbReference type="GO" id="GO:0008199">
    <property type="term" value="F:ferric iron binding"/>
    <property type="evidence" value="ECO:0007669"/>
    <property type="project" value="InterPro"/>
</dbReference>
<dbReference type="OrthoDB" id="186462at2759"/>
<dbReference type="GO" id="GO:0006826">
    <property type="term" value="P:iron ion transport"/>
    <property type="evidence" value="ECO:0007669"/>
    <property type="project" value="InterPro"/>
</dbReference>
<keyword evidence="4 7" id="KW-0560">Oxidoreductase</keyword>
<comment type="function">
    <text evidence="7">Stores iron in a soluble, non-toxic, readily available form. Important for iron homeostasis. Iron is taken up in the ferrous form and deposited as ferric hydroxides after oxidation.</text>
</comment>
<keyword evidence="2 7" id="KW-0409">Iron storage</keyword>
<dbReference type="InterPro" id="IPR041719">
    <property type="entry name" value="Ferritin_prok"/>
</dbReference>
<dbReference type="Pfam" id="PF00210">
    <property type="entry name" value="Ferritin"/>
    <property type="match status" value="1"/>
</dbReference>
<feature type="binding site" evidence="6">
    <location>
        <position position="198"/>
    </location>
    <ligand>
        <name>Fe cation</name>
        <dbReference type="ChEBI" id="CHEBI:24875"/>
        <label>1</label>
    </ligand>
</feature>
<dbReference type="InterPro" id="IPR008331">
    <property type="entry name" value="Ferritin_DPS_dom"/>
</dbReference>
<dbReference type="PANTHER" id="PTHR11431:SF75">
    <property type="entry name" value="FERRITIN"/>
    <property type="match status" value="1"/>
</dbReference>
<feature type="binding site" evidence="6">
    <location>
        <position position="118"/>
    </location>
    <ligand>
        <name>Fe cation</name>
        <dbReference type="ChEBI" id="CHEBI:24875"/>
        <label>1</label>
    </ligand>
</feature>
<protein>
    <recommendedName>
        <fullName evidence="7">Ferritin</fullName>
        <ecNumber evidence="7">1.16.3.1</ecNumber>
    </recommendedName>
</protein>
<dbReference type="GO" id="GO:0004322">
    <property type="term" value="F:ferroxidase activity"/>
    <property type="evidence" value="ECO:0007669"/>
    <property type="project" value="UniProtKB-EC"/>
</dbReference>
<evidence type="ECO:0000256" key="8">
    <source>
        <dbReference type="SAM" id="MobiDB-lite"/>
    </source>
</evidence>
<comment type="catalytic activity">
    <reaction evidence="7">
        <text>4 Fe(2+) + O2 + 4 H(+) = 4 Fe(3+) + 2 H2O</text>
        <dbReference type="Rhea" id="RHEA:11148"/>
        <dbReference type="ChEBI" id="CHEBI:15377"/>
        <dbReference type="ChEBI" id="CHEBI:15378"/>
        <dbReference type="ChEBI" id="CHEBI:15379"/>
        <dbReference type="ChEBI" id="CHEBI:29033"/>
        <dbReference type="ChEBI" id="CHEBI:29034"/>
        <dbReference type="EC" id="1.16.3.1"/>
    </reaction>
</comment>
<evidence type="ECO:0000313" key="11">
    <source>
        <dbReference type="Proteomes" id="UP000664859"/>
    </source>
</evidence>
<dbReference type="CDD" id="cd01055">
    <property type="entry name" value="Nonheme_Ferritin"/>
    <property type="match status" value="1"/>
</dbReference>
<keyword evidence="3 6" id="KW-0479">Metal-binding</keyword>
<organism evidence="10 11">
    <name type="scientific">Tribonema minus</name>
    <dbReference type="NCBI Taxonomy" id="303371"/>
    <lineage>
        <taxon>Eukaryota</taxon>
        <taxon>Sar</taxon>
        <taxon>Stramenopiles</taxon>
        <taxon>Ochrophyta</taxon>
        <taxon>PX clade</taxon>
        <taxon>Xanthophyceae</taxon>
        <taxon>Tribonematales</taxon>
        <taxon>Tribonemataceae</taxon>
        <taxon>Tribonema</taxon>
    </lineage>
</organism>
<evidence type="ECO:0000256" key="6">
    <source>
        <dbReference type="PIRSR" id="PIRSR601519-1"/>
    </source>
</evidence>